<dbReference type="EMBL" id="OX459123">
    <property type="protein sequence ID" value="CAI9108580.1"/>
    <property type="molecule type" value="Genomic_DNA"/>
</dbReference>
<proteinExistence type="inferred from homology"/>
<keyword evidence="8" id="KW-1185">Reference proteome</keyword>
<dbReference type="PANTHER" id="PTHR31623:SF110">
    <property type="entry name" value="VINORINE SYNTHASE-LIKE"/>
    <property type="match status" value="1"/>
</dbReference>
<name>A0AAV1DNJ0_OLDCO</name>
<evidence type="ECO:0000256" key="4">
    <source>
        <dbReference type="ARBA" id="ARBA00022679"/>
    </source>
</evidence>
<comment type="similarity">
    <text evidence="1">Belongs to the plant acyltransferase family.</text>
</comment>
<reference evidence="7" key="1">
    <citation type="submission" date="2023-03" db="EMBL/GenBank/DDBJ databases">
        <authorList>
            <person name="Julca I."/>
        </authorList>
    </citation>
    <scope>NUCLEOTIDE SEQUENCE</scope>
</reference>
<dbReference type="PANTHER" id="PTHR31623">
    <property type="entry name" value="F21J9.9"/>
    <property type="match status" value="1"/>
</dbReference>
<dbReference type="Gene3D" id="3.30.559.10">
    <property type="entry name" value="Chloramphenicol acetyltransferase-like domain"/>
    <property type="match status" value="2"/>
</dbReference>
<dbReference type="GO" id="GO:0016746">
    <property type="term" value="F:acyltransferase activity"/>
    <property type="evidence" value="ECO:0007669"/>
    <property type="project" value="UniProtKB-KW"/>
</dbReference>
<evidence type="ECO:0000256" key="3">
    <source>
        <dbReference type="ARBA" id="ARBA00022589"/>
    </source>
</evidence>
<keyword evidence="4" id="KW-0808">Transferase</keyword>
<evidence type="ECO:0000256" key="1">
    <source>
        <dbReference type="ARBA" id="ARBA00009861"/>
    </source>
</evidence>
<dbReference type="GO" id="GO:0009820">
    <property type="term" value="P:alkaloid metabolic process"/>
    <property type="evidence" value="ECO:0007669"/>
    <property type="project" value="UniProtKB-KW"/>
</dbReference>
<comment type="subunit">
    <text evidence="2">Monomer.</text>
</comment>
<keyword evidence="5" id="KW-0012">Acyltransferase</keyword>
<organism evidence="7 8">
    <name type="scientific">Oldenlandia corymbosa var. corymbosa</name>
    <dbReference type="NCBI Taxonomy" id="529605"/>
    <lineage>
        <taxon>Eukaryota</taxon>
        <taxon>Viridiplantae</taxon>
        <taxon>Streptophyta</taxon>
        <taxon>Embryophyta</taxon>
        <taxon>Tracheophyta</taxon>
        <taxon>Spermatophyta</taxon>
        <taxon>Magnoliopsida</taxon>
        <taxon>eudicotyledons</taxon>
        <taxon>Gunneridae</taxon>
        <taxon>Pentapetalae</taxon>
        <taxon>asterids</taxon>
        <taxon>lamiids</taxon>
        <taxon>Gentianales</taxon>
        <taxon>Rubiaceae</taxon>
        <taxon>Rubioideae</taxon>
        <taxon>Spermacoceae</taxon>
        <taxon>Hedyotis-Oldenlandia complex</taxon>
        <taxon>Oldenlandia</taxon>
    </lineage>
</organism>
<evidence type="ECO:0000313" key="8">
    <source>
        <dbReference type="Proteomes" id="UP001161247"/>
    </source>
</evidence>
<gene>
    <name evidence="7" type="ORF">OLC1_LOCUS16644</name>
</gene>
<dbReference type="Pfam" id="PF02458">
    <property type="entry name" value="Transferase"/>
    <property type="match status" value="1"/>
</dbReference>
<dbReference type="Proteomes" id="UP001161247">
    <property type="component" value="Chromosome 6"/>
</dbReference>
<evidence type="ECO:0000313" key="7">
    <source>
        <dbReference type="EMBL" id="CAI9108580.1"/>
    </source>
</evidence>
<accession>A0AAV1DNJ0</accession>
<sequence length="424" mass="46779">MVANVEITSKEMIKPSSPTPDHLRTHKLSFLDQIAPSVYIPLIFFYKNSDHFPKLDSLKISDLLKQSLSNVLTQFYPLAGRLSGGNLTVDCDDSGVLFVETIVDANLSDVINQPSMDVNKQFLALDQLTPTESNSVLLALQINIFNCGGIAIGMQMYHGVADGTSAVNFMNAWAASCRGDDITHEDFAPRFISMADLFPPINLPSSGTGGFLEVTKEKLVTKRFVFDKEILAKLKQSSASGSSQVGMNINRTRVEAVSALFWKRFVDTTIAENSNKSVIAAGHAVNLRPRMDPPLPDQAFGNVWILSTTQAIPIEKNGETDLDLVGYLSNALWRIDGDYVKAIQSGDAQCLNSLMEILALRSKGEIQLSLFTSWCRFPVYEVDYGWGKPVWVSTFTMPYENAALLMSTSCGEGIEAWFNVFEED</sequence>
<evidence type="ECO:0000256" key="2">
    <source>
        <dbReference type="ARBA" id="ARBA00011245"/>
    </source>
</evidence>
<evidence type="ECO:0000256" key="5">
    <source>
        <dbReference type="ARBA" id="ARBA00023315"/>
    </source>
</evidence>
<evidence type="ECO:0000256" key="6">
    <source>
        <dbReference type="SAM" id="MobiDB-lite"/>
    </source>
</evidence>
<dbReference type="InterPro" id="IPR023213">
    <property type="entry name" value="CAT-like_dom_sf"/>
</dbReference>
<protein>
    <submittedName>
        <fullName evidence="7">OLC1v1008223C1</fullName>
    </submittedName>
</protein>
<dbReference type="AlphaFoldDB" id="A0AAV1DNJ0"/>
<feature type="region of interest" description="Disordered" evidence="6">
    <location>
        <begin position="1"/>
        <end position="20"/>
    </location>
</feature>
<keyword evidence="3" id="KW-0017">Alkaloid metabolism</keyword>